<dbReference type="PROSITE" id="PS50600">
    <property type="entry name" value="ULP_PROTEASE"/>
    <property type="match status" value="1"/>
</dbReference>
<protein>
    <recommendedName>
        <fullName evidence="6">Ubiquitin-like protease family profile domain-containing protein</fullName>
    </recommendedName>
</protein>
<evidence type="ECO:0000256" key="2">
    <source>
        <dbReference type="ARBA" id="ARBA00022670"/>
    </source>
</evidence>
<dbReference type="EMBL" id="JAUJYN010000007">
    <property type="protein sequence ID" value="KAK1266221.1"/>
    <property type="molecule type" value="Genomic_DNA"/>
</dbReference>
<dbReference type="SUPFAM" id="SSF54001">
    <property type="entry name" value="Cysteine proteinases"/>
    <property type="match status" value="1"/>
</dbReference>
<feature type="compositionally biased region" description="Low complexity" evidence="5">
    <location>
        <begin position="1"/>
        <end position="11"/>
    </location>
</feature>
<evidence type="ECO:0000256" key="4">
    <source>
        <dbReference type="ARBA" id="ARBA00022807"/>
    </source>
</evidence>
<dbReference type="GO" id="GO:0008234">
    <property type="term" value="F:cysteine-type peptidase activity"/>
    <property type="evidence" value="ECO:0007669"/>
    <property type="project" value="UniProtKB-KW"/>
</dbReference>
<gene>
    <name evidence="7" type="ORF">QJS04_geneDACA016737</name>
</gene>
<keyword evidence="2" id="KW-0645">Protease</keyword>
<name>A0AAV9APX5_ACOGR</name>
<evidence type="ECO:0000256" key="3">
    <source>
        <dbReference type="ARBA" id="ARBA00022801"/>
    </source>
</evidence>
<feature type="domain" description="Ubiquitin-like protease family profile" evidence="6">
    <location>
        <begin position="43"/>
        <end position="218"/>
    </location>
</feature>
<sequence length="281" mass="32784">MGSPDRSSDSSSAHENSLPRMLTRREAQKLGAALPFKSLSNERQLKRSAVDENKPTKAKHLKKLDTNIFESYLENLWNNISEEKQAIFMYLDSLWFSLYREGSTKVLRWIQKKKIFSRKYVFVPIVCWGHWNLLILCDFGEISKSETPCMLLLDSLAMADPKRLEPEIRKFVLDIYCSEGQQDMKRVISKIPLVVPKVPQQKNGDECGLCVLYFIHRFIQMPPENRSIVKGDTYFVSVQRLISLDYGLWDYYRELMNLAVIQRAIWLDQAWIKSRTSKCST</sequence>
<comment type="caution">
    <text evidence="7">The sequence shown here is derived from an EMBL/GenBank/DDBJ whole genome shotgun (WGS) entry which is preliminary data.</text>
</comment>
<dbReference type="Pfam" id="PF02902">
    <property type="entry name" value="Peptidase_C48"/>
    <property type="match status" value="1"/>
</dbReference>
<dbReference type="Gene3D" id="3.40.395.10">
    <property type="entry name" value="Adenoviral Proteinase, Chain A"/>
    <property type="match status" value="1"/>
</dbReference>
<keyword evidence="8" id="KW-1185">Reference proteome</keyword>
<keyword evidence="4" id="KW-0788">Thiol protease</keyword>
<dbReference type="GO" id="GO:0016926">
    <property type="term" value="P:protein desumoylation"/>
    <property type="evidence" value="ECO:0007669"/>
    <property type="project" value="UniProtKB-ARBA"/>
</dbReference>
<evidence type="ECO:0000313" key="8">
    <source>
        <dbReference type="Proteomes" id="UP001179952"/>
    </source>
</evidence>
<reference evidence="7" key="2">
    <citation type="submission" date="2023-06" db="EMBL/GenBank/DDBJ databases">
        <authorList>
            <person name="Ma L."/>
            <person name="Liu K.-W."/>
            <person name="Li Z."/>
            <person name="Hsiao Y.-Y."/>
            <person name="Qi Y."/>
            <person name="Fu T."/>
            <person name="Tang G."/>
            <person name="Zhang D."/>
            <person name="Sun W.-H."/>
            <person name="Liu D.-K."/>
            <person name="Li Y."/>
            <person name="Chen G.-Z."/>
            <person name="Liu X.-D."/>
            <person name="Liao X.-Y."/>
            <person name="Jiang Y.-T."/>
            <person name="Yu X."/>
            <person name="Hao Y."/>
            <person name="Huang J."/>
            <person name="Zhao X.-W."/>
            <person name="Ke S."/>
            <person name="Chen Y.-Y."/>
            <person name="Wu W.-L."/>
            <person name="Hsu J.-L."/>
            <person name="Lin Y.-F."/>
            <person name="Huang M.-D."/>
            <person name="Li C.-Y."/>
            <person name="Huang L."/>
            <person name="Wang Z.-W."/>
            <person name="Zhao X."/>
            <person name="Zhong W.-Y."/>
            <person name="Peng D.-H."/>
            <person name="Ahmad S."/>
            <person name="Lan S."/>
            <person name="Zhang J.-S."/>
            <person name="Tsai W.-C."/>
            <person name="Van De Peer Y."/>
            <person name="Liu Z.-J."/>
        </authorList>
    </citation>
    <scope>NUCLEOTIDE SEQUENCE</scope>
    <source>
        <strain evidence="7">SCP</strain>
        <tissue evidence="7">Leaves</tissue>
    </source>
</reference>
<keyword evidence="3" id="KW-0378">Hydrolase</keyword>
<evidence type="ECO:0000313" key="7">
    <source>
        <dbReference type="EMBL" id="KAK1266221.1"/>
    </source>
</evidence>
<organism evidence="7 8">
    <name type="scientific">Acorus gramineus</name>
    <name type="common">Dwarf sweet flag</name>
    <dbReference type="NCBI Taxonomy" id="55184"/>
    <lineage>
        <taxon>Eukaryota</taxon>
        <taxon>Viridiplantae</taxon>
        <taxon>Streptophyta</taxon>
        <taxon>Embryophyta</taxon>
        <taxon>Tracheophyta</taxon>
        <taxon>Spermatophyta</taxon>
        <taxon>Magnoliopsida</taxon>
        <taxon>Liliopsida</taxon>
        <taxon>Acoraceae</taxon>
        <taxon>Acorus</taxon>
    </lineage>
</organism>
<dbReference type="PANTHER" id="PTHR46915">
    <property type="entry name" value="UBIQUITIN-LIKE PROTEASE 4-RELATED"/>
    <property type="match status" value="1"/>
</dbReference>
<dbReference type="PANTHER" id="PTHR46915:SF6">
    <property type="entry name" value="CYSTEINE PROTEINASES SUPERFAMILY PROTEIN"/>
    <property type="match status" value="1"/>
</dbReference>
<evidence type="ECO:0000256" key="1">
    <source>
        <dbReference type="ARBA" id="ARBA00005234"/>
    </source>
</evidence>
<dbReference type="GO" id="GO:0006508">
    <property type="term" value="P:proteolysis"/>
    <property type="evidence" value="ECO:0007669"/>
    <property type="project" value="UniProtKB-KW"/>
</dbReference>
<dbReference type="InterPro" id="IPR003653">
    <property type="entry name" value="Peptidase_C48_C"/>
</dbReference>
<feature type="region of interest" description="Disordered" evidence="5">
    <location>
        <begin position="1"/>
        <end position="21"/>
    </location>
</feature>
<proteinExistence type="inferred from homology"/>
<reference evidence="7" key="1">
    <citation type="journal article" date="2023" name="Nat. Commun.">
        <title>Diploid and tetraploid genomes of Acorus and the evolution of monocots.</title>
        <authorList>
            <person name="Ma L."/>
            <person name="Liu K.W."/>
            <person name="Li Z."/>
            <person name="Hsiao Y.Y."/>
            <person name="Qi Y."/>
            <person name="Fu T."/>
            <person name="Tang G.D."/>
            <person name="Zhang D."/>
            <person name="Sun W.H."/>
            <person name="Liu D.K."/>
            <person name="Li Y."/>
            <person name="Chen G.Z."/>
            <person name="Liu X.D."/>
            <person name="Liao X.Y."/>
            <person name="Jiang Y.T."/>
            <person name="Yu X."/>
            <person name="Hao Y."/>
            <person name="Huang J."/>
            <person name="Zhao X.W."/>
            <person name="Ke S."/>
            <person name="Chen Y.Y."/>
            <person name="Wu W.L."/>
            <person name="Hsu J.L."/>
            <person name="Lin Y.F."/>
            <person name="Huang M.D."/>
            <person name="Li C.Y."/>
            <person name="Huang L."/>
            <person name="Wang Z.W."/>
            <person name="Zhao X."/>
            <person name="Zhong W.Y."/>
            <person name="Peng D.H."/>
            <person name="Ahmad S."/>
            <person name="Lan S."/>
            <person name="Zhang J.S."/>
            <person name="Tsai W.C."/>
            <person name="Van de Peer Y."/>
            <person name="Liu Z.J."/>
        </authorList>
    </citation>
    <scope>NUCLEOTIDE SEQUENCE</scope>
    <source>
        <strain evidence="7">SCP</strain>
    </source>
</reference>
<comment type="similarity">
    <text evidence="1">Belongs to the peptidase C48 family.</text>
</comment>
<evidence type="ECO:0000259" key="6">
    <source>
        <dbReference type="PROSITE" id="PS50600"/>
    </source>
</evidence>
<accession>A0AAV9APX5</accession>
<dbReference type="AlphaFoldDB" id="A0AAV9APX5"/>
<evidence type="ECO:0000256" key="5">
    <source>
        <dbReference type="SAM" id="MobiDB-lite"/>
    </source>
</evidence>
<dbReference type="InterPro" id="IPR038765">
    <property type="entry name" value="Papain-like_cys_pep_sf"/>
</dbReference>
<dbReference type="Proteomes" id="UP001179952">
    <property type="component" value="Unassembled WGS sequence"/>
</dbReference>